<keyword evidence="4" id="KW-1133">Transmembrane helix</keyword>
<feature type="region of interest" description="Disordered" evidence="3">
    <location>
        <begin position="715"/>
        <end position="734"/>
    </location>
</feature>
<gene>
    <name evidence="5" type="ORF">BED41_03220</name>
</gene>
<organism evidence="5 6">
    <name type="scientific">Cloacibacillus porcorum</name>
    <dbReference type="NCBI Taxonomy" id="1197717"/>
    <lineage>
        <taxon>Bacteria</taxon>
        <taxon>Thermotogati</taxon>
        <taxon>Synergistota</taxon>
        <taxon>Synergistia</taxon>
        <taxon>Synergistales</taxon>
        <taxon>Synergistaceae</taxon>
        <taxon>Cloacibacillus</taxon>
    </lineage>
</organism>
<comment type="subcellular location">
    <subcellularLocation>
        <location evidence="1">Cell outer membrane</location>
    </subcellularLocation>
</comment>
<evidence type="ECO:0000256" key="1">
    <source>
        <dbReference type="ARBA" id="ARBA00004442"/>
    </source>
</evidence>
<dbReference type="AlphaFoldDB" id="A0A1B2I2J0"/>
<evidence type="ECO:0000256" key="4">
    <source>
        <dbReference type="SAM" id="Phobius"/>
    </source>
</evidence>
<dbReference type="OrthoDB" id="8165at2"/>
<dbReference type="STRING" id="1197717.BED41_03220"/>
<dbReference type="Pfam" id="PF07963">
    <property type="entry name" value="N_methyl"/>
    <property type="match status" value="1"/>
</dbReference>
<dbReference type="RefSeq" id="WP_066743041.1">
    <property type="nucleotide sequence ID" value="NZ_CP016757.1"/>
</dbReference>
<evidence type="ECO:0000313" key="6">
    <source>
        <dbReference type="Proteomes" id="UP000093044"/>
    </source>
</evidence>
<dbReference type="Proteomes" id="UP000093044">
    <property type="component" value="Chromosome"/>
</dbReference>
<evidence type="ECO:0000313" key="5">
    <source>
        <dbReference type="EMBL" id="ANZ44184.1"/>
    </source>
</evidence>
<keyword evidence="4" id="KW-0812">Transmembrane</keyword>
<feature type="compositionally biased region" description="Basic and acidic residues" evidence="3">
    <location>
        <begin position="715"/>
        <end position="728"/>
    </location>
</feature>
<keyword evidence="2" id="KW-0998">Cell outer membrane</keyword>
<dbReference type="InterPro" id="IPR012902">
    <property type="entry name" value="N_methyl_site"/>
</dbReference>
<dbReference type="GeneID" id="83056865"/>
<accession>A0A1B2I2J0</accession>
<keyword evidence="4" id="KW-0472">Membrane</keyword>
<proteinExistence type="predicted"/>
<dbReference type="EMBL" id="CP016757">
    <property type="protein sequence ID" value="ANZ44184.1"/>
    <property type="molecule type" value="Genomic_DNA"/>
</dbReference>
<dbReference type="GO" id="GO:0009279">
    <property type="term" value="C:cell outer membrane"/>
    <property type="evidence" value="ECO:0007669"/>
    <property type="project" value="UniProtKB-SubCell"/>
</dbReference>
<keyword evidence="6" id="KW-1185">Reference proteome</keyword>
<name>A0A1B2I2J0_9BACT</name>
<evidence type="ECO:0000256" key="3">
    <source>
        <dbReference type="SAM" id="MobiDB-lite"/>
    </source>
</evidence>
<sequence length="966" mass="108821">MRTQKCRRAFTLVELIIGMVMMVIVMGGIITGLSMGLRLYGRAEANGKVTNGARFTAASFKHKIWPMMSRASIVEILPNLPDTVVSDSEDCYVYLDESEQCVKYRIGDRDEPLAGSEFITSLDFSVPTASKDLAENFILKMRVEAQAPKVKSAHVTLDIDSALINRPAKRGSATKASAYGGPVLHFNIFDFRELQLRNLSDDNKILQNEETVEKDSVIQLRYDIIVPSGNRDATKTLYYISSENKASLKKSAGYWEDGKSAFPDYNNEEIRSNYCWPLLITSGDEYYLAGDQYKKASGKEDEFLKIPTSGTFYVYTGKHLYGNDSDFDGEGKLKKEKITSAKKFGSFGYLRAWVVPAYSDADGGGFVRPKGYEQWSVRVRILQSNPDGQPWFRRFTQHQVDRVPNNIFLDSNDSNFAAVGYINPETGEYRVKMEYHSGNNHIQIGGALLPEDIGDARRYEKKIFNESYTNITNYSIIVDAEAGTTTAGLALLLNGYRNNDATSGYCLYYDPGANGYPIRLQNTTGNVNSYQRYGVQEIDSPIESVINNTTAIGSISGGSGGTFYDNYYNPQYVNAALQNEFFKTKGKESDEQTLQGTKGDFTNECKVMQPRRRYMVTILEYHTGDEENPRLLVRMRLLKNLGEAMAEYKMTEKQLRAEDPFLCGPKFYYSEPAWYGNFVGQKPAFSKKGNSSQTYTFKVKRAGVGTEGEVKFDRTITDNNDEKKDNDINRNNNNKYYEDTPSYYAVQTPNVNGDKSRYRNGFFREKTWWVWQGKKQQEQTIKKTFNGGVYKAQRLAPREELGSDDKEDNNLGNLKPDRYRWIGLAIWGGQLGNRSSVEIYDMTIAPGFDAGELRSIMEKGARVFGMDETNGSFPTGLAEYSADKDTAAKWNRDLFGISRKSDGKGNNSGNANAYAKRFTNANGGEPQPCVMSLQHTSPPKDDSALCGCPMCEAYKAYKTYRKYNNK</sequence>
<protein>
    <recommendedName>
        <fullName evidence="7">Prepilin-type N-terminal cleavage/methylation domain-containing protein</fullName>
    </recommendedName>
</protein>
<reference evidence="5" key="1">
    <citation type="submission" date="2016-08" db="EMBL/GenBank/DDBJ databases">
        <title>Complete genome of Cloacibacillus porcorum.</title>
        <authorList>
            <person name="Looft T."/>
            <person name="Bayles D.O."/>
            <person name="Alt D.P."/>
        </authorList>
    </citation>
    <scope>NUCLEOTIDE SEQUENCE [LARGE SCALE GENOMIC DNA]</scope>
    <source>
        <strain evidence="5">CL-84</strain>
    </source>
</reference>
<feature type="transmembrane region" description="Helical" evidence="4">
    <location>
        <begin position="12"/>
        <end position="37"/>
    </location>
</feature>
<dbReference type="KEGG" id="cpor:BED41_03220"/>
<evidence type="ECO:0000256" key="2">
    <source>
        <dbReference type="ARBA" id="ARBA00023237"/>
    </source>
</evidence>
<evidence type="ECO:0008006" key="7">
    <source>
        <dbReference type="Google" id="ProtNLM"/>
    </source>
</evidence>